<keyword evidence="3" id="KW-0472">Membrane</keyword>
<name>A0A645IIM1_9ZZZZ</name>
<feature type="transmembrane region" description="Helical" evidence="3">
    <location>
        <begin position="12"/>
        <end position="30"/>
    </location>
</feature>
<dbReference type="PANTHER" id="PTHR43337">
    <property type="entry name" value="XANTHINE/URACIL PERMEASE C887.17-RELATED"/>
    <property type="match status" value="1"/>
</dbReference>
<reference evidence="4" key="1">
    <citation type="submission" date="2019-08" db="EMBL/GenBank/DDBJ databases">
        <authorList>
            <person name="Kucharzyk K."/>
            <person name="Murdoch R.W."/>
            <person name="Higgins S."/>
            <person name="Loffler F."/>
        </authorList>
    </citation>
    <scope>NUCLEOTIDE SEQUENCE</scope>
</reference>
<dbReference type="GO" id="GO:0005886">
    <property type="term" value="C:plasma membrane"/>
    <property type="evidence" value="ECO:0007669"/>
    <property type="project" value="TreeGrafter"/>
</dbReference>
<keyword evidence="2" id="KW-0813">Transport</keyword>
<feature type="transmembrane region" description="Helical" evidence="3">
    <location>
        <begin position="139"/>
        <end position="160"/>
    </location>
</feature>
<dbReference type="AlphaFoldDB" id="A0A645IIM1"/>
<organism evidence="4">
    <name type="scientific">bioreactor metagenome</name>
    <dbReference type="NCBI Taxonomy" id="1076179"/>
    <lineage>
        <taxon>unclassified sequences</taxon>
        <taxon>metagenomes</taxon>
        <taxon>ecological metagenomes</taxon>
    </lineage>
</organism>
<evidence type="ECO:0000256" key="3">
    <source>
        <dbReference type="SAM" id="Phobius"/>
    </source>
</evidence>
<protein>
    <submittedName>
        <fullName evidence="4">Guanine/hypoxanthine permease PbuG</fullName>
    </submittedName>
</protein>
<keyword evidence="3" id="KW-1133">Transmembrane helix</keyword>
<comment type="subcellular location">
    <subcellularLocation>
        <location evidence="1">Endomembrane system</location>
        <topology evidence="1">Multi-pass membrane protein</topology>
    </subcellularLocation>
</comment>
<gene>
    <name evidence="4" type="primary">pbuG_12</name>
    <name evidence="4" type="ORF">SDC9_198314</name>
</gene>
<feature type="transmembrane region" description="Helical" evidence="3">
    <location>
        <begin position="66"/>
        <end position="88"/>
    </location>
</feature>
<dbReference type="GO" id="GO:0005345">
    <property type="term" value="F:purine nucleobase transmembrane transporter activity"/>
    <property type="evidence" value="ECO:0007669"/>
    <property type="project" value="TreeGrafter"/>
</dbReference>
<proteinExistence type="predicted"/>
<evidence type="ECO:0000313" key="4">
    <source>
        <dbReference type="EMBL" id="MPN50682.1"/>
    </source>
</evidence>
<evidence type="ECO:0000256" key="1">
    <source>
        <dbReference type="ARBA" id="ARBA00004127"/>
    </source>
</evidence>
<feature type="transmembrane region" description="Helical" evidence="3">
    <location>
        <begin position="42"/>
        <end position="60"/>
    </location>
</feature>
<dbReference type="PANTHER" id="PTHR43337:SF1">
    <property type="entry name" value="XANTHINE_URACIL PERMEASE C887.17-RELATED"/>
    <property type="match status" value="1"/>
</dbReference>
<keyword evidence="3" id="KW-0812">Transmembrane</keyword>
<dbReference type="GO" id="GO:0012505">
    <property type="term" value="C:endomembrane system"/>
    <property type="evidence" value="ECO:0007669"/>
    <property type="project" value="UniProtKB-SubCell"/>
</dbReference>
<dbReference type="InterPro" id="IPR045018">
    <property type="entry name" value="Azg-like"/>
</dbReference>
<evidence type="ECO:0000256" key="2">
    <source>
        <dbReference type="ARBA" id="ARBA00022448"/>
    </source>
</evidence>
<comment type="caution">
    <text evidence="4">The sequence shown here is derived from an EMBL/GenBank/DDBJ whole genome shotgun (WGS) entry which is preliminary data.</text>
</comment>
<dbReference type="EMBL" id="VSSQ01115082">
    <property type="protein sequence ID" value="MPN50682.1"/>
    <property type="molecule type" value="Genomic_DNA"/>
</dbReference>
<sequence>MQNYNKAVLADATGALICAPLGTSTVTSFAESGVGVSLGAKTGLAAVTAAGMFLLSAFIYPVFSIFTYGCVTAPALVAVGAMIFIGNFKDINFNDKIAAFTGFLTVIMILLTYSISYGLGIGLIAYCVMLLFARRGKEVSPVTYVITGLFFIAFAANEIIKFIK</sequence>
<feature type="transmembrane region" description="Helical" evidence="3">
    <location>
        <begin position="100"/>
        <end position="133"/>
    </location>
</feature>
<accession>A0A645IIM1</accession>